<gene>
    <name evidence="1" type="ORF">TCM_019388</name>
</gene>
<protein>
    <submittedName>
        <fullName evidence="1">Uncharacterized protein</fullName>
    </submittedName>
</protein>
<evidence type="ECO:0000313" key="1">
    <source>
        <dbReference type="EMBL" id="EOY04134.1"/>
    </source>
</evidence>
<name>A0A061EP72_THECC</name>
<reference evidence="1 2" key="1">
    <citation type="journal article" date="2013" name="Genome Biol.">
        <title>The genome sequence of the most widely cultivated cacao type and its use to identify candidate genes regulating pod color.</title>
        <authorList>
            <person name="Motamayor J.C."/>
            <person name="Mockaitis K."/>
            <person name="Schmutz J."/>
            <person name="Haiminen N."/>
            <person name="Iii D.L."/>
            <person name="Cornejo O."/>
            <person name="Findley S.D."/>
            <person name="Zheng P."/>
            <person name="Utro F."/>
            <person name="Royaert S."/>
            <person name="Saski C."/>
            <person name="Jenkins J."/>
            <person name="Podicheti R."/>
            <person name="Zhao M."/>
            <person name="Scheffler B.E."/>
            <person name="Stack J.C."/>
            <person name="Feltus F.A."/>
            <person name="Mustiga G.M."/>
            <person name="Amores F."/>
            <person name="Phillips W."/>
            <person name="Marelli J.P."/>
            <person name="May G.D."/>
            <person name="Shapiro H."/>
            <person name="Ma J."/>
            <person name="Bustamante C.D."/>
            <person name="Schnell R.J."/>
            <person name="Main D."/>
            <person name="Gilbert D."/>
            <person name="Parida L."/>
            <person name="Kuhn D.N."/>
        </authorList>
    </citation>
    <scope>NUCLEOTIDE SEQUENCE [LARGE SCALE GENOMIC DNA]</scope>
    <source>
        <strain evidence="2">cv. Matina 1-6</strain>
    </source>
</reference>
<keyword evidence="2" id="KW-1185">Reference proteome</keyword>
<accession>A0A061EP72</accession>
<dbReference type="EMBL" id="CM001882">
    <property type="protein sequence ID" value="EOY04134.1"/>
    <property type="molecule type" value="Genomic_DNA"/>
</dbReference>
<dbReference type="Proteomes" id="UP000026915">
    <property type="component" value="Chromosome 4"/>
</dbReference>
<dbReference type="InParanoid" id="A0A061EP72"/>
<dbReference type="HOGENOM" id="CLU_2727317_0_0_1"/>
<evidence type="ECO:0000313" key="2">
    <source>
        <dbReference type="Proteomes" id="UP000026915"/>
    </source>
</evidence>
<sequence>MIVISGYRCSSARTPDNHNLLVAPIPRKGKRYVCRVQIEERRMVGWIGGRENQIREARLSRQLKTWAKTPGL</sequence>
<organism evidence="1 2">
    <name type="scientific">Theobroma cacao</name>
    <name type="common">Cacao</name>
    <name type="synonym">Cocoa</name>
    <dbReference type="NCBI Taxonomy" id="3641"/>
    <lineage>
        <taxon>Eukaryota</taxon>
        <taxon>Viridiplantae</taxon>
        <taxon>Streptophyta</taxon>
        <taxon>Embryophyta</taxon>
        <taxon>Tracheophyta</taxon>
        <taxon>Spermatophyta</taxon>
        <taxon>Magnoliopsida</taxon>
        <taxon>eudicotyledons</taxon>
        <taxon>Gunneridae</taxon>
        <taxon>Pentapetalae</taxon>
        <taxon>rosids</taxon>
        <taxon>malvids</taxon>
        <taxon>Malvales</taxon>
        <taxon>Malvaceae</taxon>
        <taxon>Byttnerioideae</taxon>
        <taxon>Theobroma</taxon>
    </lineage>
</organism>
<proteinExistence type="predicted"/>
<dbReference type="AlphaFoldDB" id="A0A061EP72"/>
<dbReference type="Gramene" id="EOY04134">
    <property type="protein sequence ID" value="EOY04134"/>
    <property type="gene ID" value="TCM_019388"/>
</dbReference>